<dbReference type="Proteomes" id="UP001054945">
    <property type="component" value="Unassembled WGS sequence"/>
</dbReference>
<name>A0AAV4PMM9_CAEEX</name>
<comment type="caution">
    <text evidence="1">The sequence shown here is derived from an EMBL/GenBank/DDBJ whole genome shotgun (WGS) entry which is preliminary data.</text>
</comment>
<keyword evidence="2" id="KW-1185">Reference proteome</keyword>
<proteinExistence type="predicted"/>
<sequence>MQLCATAGLCTMKWCHLCAAYRKNTVPSSTFLGNLTTSAETCHSSATYGNSGHIFENRARFPSNEQNKEVVNYTCLVAIVGAHLFSSRGQLRTRMLGRALAFTWMGSVLSTRQQIPSKMNVNHIVSYLNSLQSSLSKDILSLTNETVGCQLVNSPLGKIAADCCSLCEQGHPDPAHDSSNTAARDKPCCLKECHCVADCVAKDEMCHWEFFGQ</sequence>
<protein>
    <submittedName>
        <fullName evidence="1">Uncharacterized protein</fullName>
    </submittedName>
</protein>
<evidence type="ECO:0000313" key="2">
    <source>
        <dbReference type="Proteomes" id="UP001054945"/>
    </source>
</evidence>
<reference evidence="1 2" key="1">
    <citation type="submission" date="2021-06" db="EMBL/GenBank/DDBJ databases">
        <title>Caerostris extrusa draft genome.</title>
        <authorList>
            <person name="Kono N."/>
            <person name="Arakawa K."/>
        </authorList>
    </citation>
    <scope>NUCLEOTIDE SEQUENCE [LARGE SCALE GENOMIC DNA]</scope>
</reference>
<dbReference type="EMBL" id="BPLR01004752">
    <property type="protein sequence ID" value="GIX97205.1"/>
    <property type="molecule type" value="Genomic_DNA"/>
</dbReference>
<evidence type="ECO:0000313" key="1">
    <source>
        <dbReference type="EMBL" id="GIX97205.1"/>
    </source>
</evidence>
<dbReference type="AlphaFoldDB" id="A0AAV4PMM9"/>
<gene>
    <name evidence="1" type="ORF">CEXT_256221</name>
</gene>
<accession>A0AAV4PMM9</accession>
<organism evidence="1 2">
    <name type="scientific">Caerostris extrusa</name>
    <name type="common">Bark spider</name>
    <name type="synonym">Caerostris bankana</name>
    <dbReference type="NCBI Taxonomy" id="172846"/>
    <lineage>
        <taxon>Eukaryota</taxon>
        <taxon>Metazoa</taxon>
        <taxon>Ecdysozoa</taxon>
        <taxon>Arthropoda</taxon>
        <taxon>Chelicerata</taxon>
        <taxon>Arachnida</taxon>
        <taxon>Araneae</taxon>
        <taxon>Araneomorphae</taxon>
        <taxon>Entelegynae</taxon>
        <taxon>Araneoidea</taxon>
        <taxon>Araneidae</taxon>
        <taxon>Caerostris</taxon>
    </lineage>
</organism>